<evidence type="ECO:0000313" key="6">
    <source>
        <dbReference type="EMBL" id="MFB9838025.1"/>
    </source>
</evidence>
<keyword evidence="3" id="KW-0256">Endoplasmic reticulum</keyword>
<dbReference type="Proteomes" id="UP001589627">
    <property type="component" value="Unassembled WGS sequence"/>
</dbReference>
<evidence type="ECO:0000256" key="5">
    <source>
        <dbReference type="ARBA" id="ARBA00023136"/>
    </source>
</evidence>
<name>A0ABV5YSL9_9ACTN</name>
<keyword evidence="4" id="KW-1133">Transmembrane helix</keyword>
<evidence type="ECO:0000256" key="4">
    <source>
        <dbReference type="ARBA" id="ARBA00022989"/>
    </source>
</evidence>
<dbReference type="InterPro" id="IPR013969">
    <property type="entry name" value="Oligosacch_biosynth_Alg14"/>
</dbReference>
<evidence type="ECO:0000256" key="2">
    <source>
        <dbReference type="ARBA" id="ARBA00022692"/>
    </source>
</evidence>
<keyword evidence="2" id="KW-0812">Transmembrane</keyword>
<gene>
    <name evidence="6" type="primary">pssD</name>
    <name evidence="6" type="ORF">ACFFNX_38265</name>
</gene>
<dbReference type="Pfam" id="PF08660">
    <property type="entry name" value="Alg14"/>
    <property type="match status" value="1"/>
</dbReference>
<dbReference type="PANTHER" id="PTHR12154">
    <property type="entry name" value="GLYCOSYL TRANSFERASE-RELATED"/>
    <property type="match status" value="1"/>
</dbReference>
<keyword evidence="5" id="KW-0472">Membrane</keyword>
<reference evidence="6 7" key="1">
    <citation type="submission" date="2024-09" db="EMBL/GenBank/DDBJ databases">
        <authorList>
            <person name="Sun Q."/>
            <person name="Mori K."/>
        </authorList>
    </citation>
    <scope>NUCLEOTIDE SEQUENCE [LARGE SCALE GENOMIC DNA]</scope>
    <source>
        <strain evidence="6 7">TBRC 0563</strain>
    </source>
</reference>
<dbReference type="RefSeq" id="WP_378210998.1">
    <property type="nucleotide sequence ID" value="NZ_JBHLZP010000454.1"/>
</dbReference>
<dbReference type="SUPFAM" id="SSF53756">
    <property type="entry name" value="UDP-Glycosyltransferase/glycogen phosphorylase"/>
    <property type="match status" value="1"/>
</dbReference>
<dbReference type="Gene3D" id="3.40.50.2000">
    <property type="entry name" value="Glycogen Phosphorylase B"/>
    <property type="match status" value="1"/>
</dbReference>
<dbReference type="PANTHER" id="PTHR12154:SF4">
    <property type="entry name" value="UDP-N-ACETYLGLUCOSAMINE TRANSFERASE SUBUNIT ALG14 HOMOLOG"/>
    <property type="match status" value="1"/>
</dbReference>
<evidence type="ECO:0000256" key="3">
    <source>
        <dbReference type="ARBA" id="ARBA00022824"/>
    </source>
</evidence>
<sequence>MSGDREHQEHALLVASSGGHLAQLLALRPWWHERERTWVTFGTEDARSQLDGERAVWAHHPTTRNVRNLVRNFALAVRVMRRERPHVVVSTGAAVAFPFFLVAKVMRVPTVYIEVYDRLDSPTLTGRLCRPITDLFCVQWEEQTRFYPRAQVIGSLL</sequence>
<dbReference type="EMBL" id="JBHLZP010000454">
    <property type="protein sequence ID" value="MFB9838025.1"/>
    <property type="molecule type" value="Genomic_DNA"/>
</dbReference>
<keyword evidence="7" id="KW-1185">Reference proteome</keyword>
<evidence type="ECO:0000313" key="7">
    <source>
        <dbReference type="Proteomes" id="UP001589627"/>
    </source>
</evidence>
<evidence type="ECO:0000256" key="1">
    <source>
        <dbReference type="ARBA" id="ARBA00004389"/>
    </source>
</evidence>
<comment type="caution">
    <text evidence="6">The sequence shown here is derived from an EMBL/GenBank/DDBJ whole genome shotgun (WGS) entry which is preliminary data.</text>
</comment>
<organism evidence="6 7">
    <name type="scientific">Actinoallomurus acaciae</name>
    <dbReference type="NCBI Taxonomy" id="502577"/>
    <lineage>
        <taxon>Bacteria</taxon>
        <taxon>Bacillati</taxon>
        <taxon>Actinomycetota</taxon>
        <taxon>Actinomycetes</taxon>
        <taxon>Streptosporangiales</taxon>
        <taxon>Thermomonosporaceae</taxon>
        <taxon>Actinoallomurus</taxon>
    </lineage>
</organism>
<proteinExistence type="predicted"/>
<protein>
    <submittedName>
        <fullName evidence="6">PssD/Cps14F family polysaccharide biosynthesis glycosyltransferase</fullName>
    </submittedName>
</protein>
<accession>A0ABV5YSL9</accession>
<dbReference type="NCBIfam" id="NF041549">
    <property type="entry name" value="PssD"/>
    <property type="match status" value="1"/>
</dbReference>
<comment type="subcellular location">
    <subcellularLocation>
        <location evidence="1">Endoplasmic reticulum membrane</location>
        <topology evidence="1">Single-pass membrane protein</topology>
    </subcellularLocation>
</comment>